<feature type="region of interest" description="Disordered" evidence="2">
    <location>
        <begin position="36"/>
        <end position="104"/>
    </location>
</feature>
<evidence type="ECO:0000313" key="5">
    <source>
        <dbReference type="Proteomes" id="UP000321793"/>
    </source>
</evidence>
<name>A0A512SYL5_9MICO</name>
<evidence type="ECO:0008006" key="6">
    <source>
        <dbReference type="Google" id="ProtNLM"/>
    </source>
</evidence>
<feature type="transmembrane region" description="Helical" evidence="3">
    <location>
        <begin position="12"/>
        <end position="34"/>
    </location>
</feature>
<feature type="compositionally biased region" description="Low complexity" evidence="2">
    <location>
        <begin position="58"/>
        <end position="90"/>
    </location>
</feature>
<organism evidence="4 5">
    <name type="scientific">Knoellia locipacati</name>
    <dbReference type="NCBI Taxonomy" id="882824"/>
    <lineage>
        <taxon>Bacteria</taxon>
        <taxon>Bacillati</taxon>
        <taxon>Actinomycetota</taxon>
        <taxon>Actinomycetes</taxon>
        <taxon>Micrococcales</taxon>
        <taxon>Intrasporangiaceae</taxon>
        <taxon>Knoellia</taxon>
    </lineage>
</organism>
<dbReference type="InterPro" id="IPR005754">
    <property type="entry name" value="Sortase"/>
</dbReference>
<keyword evidence="3" id="KW-0472">Membrane</keyword>
<keyword evidence="1" id="KW-0378">Hydrolase</keyword>
<evidence type="ECO:0000256" key="2">
    <source>
        <dbReference type="SAM" id="MobiDB-lite"/>
    </source>
</evidence>
<comment type="caution">
    <text evidence="4">The sequence shown here is derived from an EMBL/GenBank/DDBJ whole genome shotgun (WGS) entry which is preliminary data.</text>
</comment>
<dbReference type="NCBIfam" id="NF033748">
    <property type="entry name" value="class_F_sortase"/>
    <property type="match status" value="1"/>
</dbReference>
<keyword evidence="3" id="KW-0812">Transmembrane</keyword>
<dbReference type="Pfam" id="PF04203">
    <property type="entry name" value="Sortase"/>
    <property type="match status" value="1"/>
</dbReference>
<dbReference type="CDD" id="cd05829">
    <property type="entry name" value="Sortase_F"/>
    <property type="match status" value="1"/>
</dbReference>
<evidence type="ECO:0000313" key="4">
    <source>
        <dbReference type="EMBL" id="GEQ13043.1"/>
    </source>
</evidence>
<evidence type="ECO:0000256" key="3">
    <source>
        <dbReference type="SAM" id="Phobius"/>
    </source>
</evidence>
<accession>A0A512SYL5</accession>
<dbReference type="SUPFAM" id="SSF63817">
    <property type="entry name" value="Sortase"/>
    <property type="match status" value="1"/>
</dbReference>
<keyword evidence="5" id="KW-1185">Reference proteome</keyword>
<dbReference type="Gene3D" id="2.40.260.10">
    <property type="entry name" value="Sortase"/>
    <property type="match status" value="1"/>
</dbReference>
<keyword evidence="3" id="KW-1133">Transmembrane helix</keyword>
<dbReference type="EMBL" id="BKBA01000003">
    <property type="protein sequence ID" value="GEQ13043.1"/>
    <property type="molecule type" value="Genomic_DNA"/>
</dbReference>
<dbReference type="RefSeq" id="WP_147062836.1">
    <property type="nucleotide sequence ID" value="NZ_BAABDN010000001.1"/>
</dbReference>
<reference evidence="4 5" key="1">
    <citation type="submission" date="2019-07" db="EMBL/GenBank/DDBJ databases">
        <title>Whole genome shotgun sequence of Knoellia locipacati NBRC 109775.</title>
        <authorList>
            <person name="Hosoyama A."/>
            <person name="Uohara A."/>
            <person name="Ohji S."/>
            <person name="Ichikawa N."/>
        </authorList>
    </citation>
    <scope>NUCLEOTIDE SEQUENCE [LARGE SCALE GENOMIC DNA]</scope>
    <source>
        <strain evidence="4 5">NBRC 109775</strain>
    </source>
</reference>
<dbReference type="InterPro" id="IPR042001">
    <property type="entry name" value="Sortase_F"/>
</dbReference>
<dbReference type="InterPro" id="IPR023365">
    <property type="entry name" value="Sortase_dom-sf"/>
</dbReference>
<proteinExistence type="predicted"/>
<gene>
    <name evidence="4" type="ORF">KLO01_10900</name>
</gene>
<dbReference type="Proteomes" id="UP000321793">
    <property type="component" value="Unassembled WGS sequence"/>
</dbReference>
<sequence length="247" mass="24993">MTDDSTGRSRRLTVSAAAVMAFGLLGVGATGYALSQQSGPPPKIAAGQGGHEGHGGMAPSTTPSPSSTTSPSGAAASPHAGHGAAPAGAAYETPKGPVLERSRPTRVTLPGLGVSAPIIDLDLKADRRMEVPGNGTDAGWFTSSPTPGELGPAVIAAHVTHRSKPAVFFKLSGMRKGDKIQVAREDGTTATFGVTSVGQYPKAKFPTEEVYGPVDRAALRLITCGGVLDGETGSHVDNVVVYADLIG</sequence>
<dbReference type="GO" id="GO:0016787">
    <property type="term" value="F:hydrolase activity"/>
    <property type="evidence" value="ECO:0007669"/>
    <property type="project" value="UniProtKB-KW"/>
</dbReference>
<dbReference type="AlphaFoldDB" id="A0A512SYL5"/>
<dbReference type="OrthoDB" id="525039at2"/>
<protein>
    <recommendedName>
        <fullName evidence="6">Class F sortase</fullName>
    </recommendedName>
</protein>
<evidence type="ECO:0000256" key="1">
    <source>
        <dbReference type="ARBA" id="ARBA00022801"/>
    </source>
</evidence>